<keyword evidence="3" id="KW-1185">Reference proteome</keyword>
<sequence length="212" mass="23371">MKVAGRQISVLVAASSFAIIALLGASVGYFSQGPLQKSTGTKPTLSTTINVDGPDAQRITLTSHEGTSTKWGSLSGRHRLVFFGYTFCPEICPVSLLNIGEALDILQEKGIEPDPIFVTVDPQRDTPELLKEYLSAFREGFLGLSGDDDQIKELSEVFKAYYERSDQSDTSEYYLMDHTSYIYLVAPDGTLLEYYPESTEPPELAQKILAKL</sequence>
<dbReference type="RefSeq" id="WP_189438033.1">
    <property type="nucleotide sequence ID" value="NZ_BMXE01000007.1"/>
</dbReference>
<dbReference type="Pfam" id="PF02630">
    <property type="entry name" value="SCO1-SenC"/>
    <property type="match status" value="1"/>
</dbReference>
<dbReference type="EMBL" id="BMXE01000007">
    <property type="protein sequence ID" value="GHB42217.1"/>
    <property type="molecule type" value="Genomic_DNA"/>
</dbReference>
<dbReference type="Proteomes" id="UP000637980">
    <property type="component" value="Unassembled WGS sequence"/>
</dbReference>
<dbReference type="PANTHER" id="PTHR12151:SF25">
    <property type="entry name" value="LINALOOL DEHYDRATASE_ISOMERASE DOMAIN-CONTAINING PROTEIN"/>
    <property type="match status" value="1"/>
</dbReference>
<dbReference type="PANTHER" id="PTHR12151">
    <property type="entry name" value="ELECTRON TRANSPORT PROTIN SCO1/SENC FAMILY MEMBER"/>
    <property type="match status" value="1"/>
</dbReference>
<evidence type="ECO:0000313" key="3">
    <source>
        <dbReference type="Proteomes" id="UP000637980"/>
    </source>
</evidence>
<reference evidence="3" key="1">
    <citation type="journal article" date="2019" name="Int. J. Syst. Evol. Microbiol.">
        <title>The Global Catalogue of Microorganisms (GCM) 10K type strain sequencing project: providing services to taxonomists for standard genome sequencing and annotation.</title>
        <authorList>
            <consortium name="The Broad Institute Genomics Platform"/>
            <consortium name="The Broad Institute Genome Sequencing Center for Infectious Disease"/>
            <person name="Wu L."/>
            <person name="Ma J."/>
        </authorList>
    </citation>
    <scope>NUCLEOTIDE SEQUENCE [LARGE SCALE GENOMIC DNA]</scope>
    <source>
        <strain evidence="3">KCTC 12861</strain>
    </source>
</reference>
<comment type="caution">
    <text evidence="2">The sequence shown here is derived from an EMBL/GenBank/DDBJ whole genome shotgun (WGS) entry which is preliminary data.</text>
</comment>
<gene>
    <name evidence="2" type="primary">prrC</name>
    <name evidence="2" type="ORF">GCM10007094_34280</name>
</gene>
<accession>A0ABQ3EJ35</accession>
<evidence type="ECO:0000256" key="1">
    <source>
        <dbReference type="ARBA" id="ARBA00010996"/>
    </source>
</evidence>
<dbReference type="SUPFAM" id="SSF52833">
    <property type="entry name" value="Thioredoxin-like"/>
    <property type="match status" value="1"/>
</dbReference>
<dbReference type="InterPro" id="IPR036249">
    <property type="entry name" value="Thioredoxin-like_sf"/>
</dbReference>
<dbReference type="InterPro" id="IPR003782">
    <property type="entry name" value="SCO1/SenC"/>
</dbReference>
<protein>
    <submittedName>
        <fullName evidence="2">Protein senC</fullName>
    </submittedName>
</protein>
<organism evidence="2 3">
    <name type="scientific">Pseudovibrio japonicus</name>
    <dbReference type="NCBI Taxonomy" id="366534"/>
    <lineage>
        <taxon>Bacteria</taxon>
        <taxon>Pseudomonadati</taxon>
        <taxon>Pseudomonadota</taxon>
        <taxon>Alphaproteobacteria</taxon>
        <taxon>Hyphomicrobiales</taxon>
        <taxon>Stappiaceae</taxon>
        <taxon>Pseudovibrio</taxon>
    </lineage>
</organism>
<evidence type="ECO:0000313" key="2">
    <source>
        <dbReference type="EMBL" id="GHB42217.1"/>
    </source>
</evidence>
<comment type="similarity">
    <text evidence="1">Belongs to the SCO1/2 family.</text>
</comment>
<dbReference type="CDD" id="cd02968">
    <property type="entry name" value="SCO"/>
    <property type="match status" value="1"/>
</dbReference>
<proteinExistence type="inferred from homology"/>
<name>A0ABQ3EJ35_9HYPH</name>
<dbReference type="Gene3D" id="3.40.30.10">
    <property type="entry name" value="Glutaredoxin"/>
    <property type="match status" value="1"/>
</dbReference>